<comment type="caution">
    <text evidence="1">The sequence shown here is derived from an EMBL/GenBank/DDBJ whole genome shotgun (WGS) entry which is preliminary data.</text>
</comment>
<keyword evidence="2" id="KW-1185">Reference proteome</keyword>
<reference evidence="1" key="1">
    <citation type="submission" date="2017-04" db="EMBL/GenBank/DDBJ databases">
        <authorList>
            <person name="Varghese N."/>
            <person name="Submissions S."/>
        </authorList>
    </citation>
    <scope>NUCLEOTIDE SEQUENCE</scope>
    <source>
        <strain evidence="1">WTE2008</strain>
    </source>
</reference>
<sequence>MSSRKFEKWLFGKWGPLEKALAAWGRDVIWPENVLCCACGRATDGGALCAACRDSLRYNGLFYAWREKELQPGLTVWSLRPHDGVPRQLIIRLKYGAEARAAGVLADLLLPLPDDVVFPPDTVVTWVTMPESRRRDRAVDHGRLLAEAFAEKLSLPCRQLLLRRDRFEKHQVGLSAGQRAANLKGAFRAKEPISFPVLIVDDVRTTGTTLCRCADALHAGGAEKIFALTVTARK</sequence>
<dbReference type="EMBL" id="FWXZ01000005">
    <property type="protein sequence ID" value="SMC76883.1"/>
    <property type="molecule type" value="Genomic_DNA"/>
</dbReference>
<name>A0AC61PNL6_9FIRM</name>
<organism evidence="1 2">
    <name type="scientific">Aristaeella lactis</name>
    <dbReference type="NCBI Taxonomy" id="3046383"/>
    <lineage>
        <taxon>Bacteria</taxon>
        <taxon>Bacillati</taxon>
        <taxon>Bacillota</taxon>
        <taxon>Clostridia</taxon>
        <taxon>Eubacteriales</taxon>
        <taxon>Aristaeellaceae</taxon>
        <taxon>Aristaeella</taxon>
    </lineage>
</organism>
<evidence type="ECO:0000313" key="2">
    <source>
        <dbReference type="Proteomes" id="UP000192328"/>
    </source>
</evidence>
<protein>
    <submittedName>
        <fullName evidence="1">Predicted amidophosphoribosyltransferases</fullName>
    </submittedName>
</protein>
<evidence type="ECO:0000313" key="1">
    <source>
        <dbReference type="EMBL" id="SMC76883.1"/>
    </source>
</evidence>
<proteinExistence type="predicted"/>
<gene>
    <name evidence="1" type="ORF">SAMN06297397_2411</name>
</gene>
<dbReference type="Proteomes" id="UP000192328">
    <property type="component" value="Unassembled WGS sequence"/>
</dbReference>
<accession>A0AC61PNL6</accession>